<keyword evidence="2" id="KW-1185">Reference proteome</keyword>
<protein>
    <submittedName>
        <fullName evidence="1">Uncharacterized protein</fullName>
    </submittedName>
</protein>
<evidence type="ECO:0000313" key="2">
    <source>
        <dbReference type="Proteomes" id="UP000826550"/>
    </source>
</evidence>
<name>A0ABX8WD53_9LACO</name>
<dbReference type="RefSeq" id="WP_220220337.1">
    <property type="nucleotide sequence ID" value="NZ_CP048268.1"/>
</dbReference>
<gene>
    <name evidence="1" type="ORF">GYM71_09755</name>
</gene>
<evidence type="ECO:0000313" key="1">
    <source>
        <dbReference type="EMBL" id="QYN53687.1"/>
    </source>
</evidence>
<dbReference type="EMBL" id="CP048268">
    <property type="protein sequence ID" value="QYN53687.1"/>
    <property type="molecule type" value="Genomic_DNA"/>
</dbReference>
<proteinExistence type="predicted"/>
<sequence length="109" mass="12927">MADLSLEKWQEVIYADQLLEAPLVLRVKNQLIAYCFTFEDHPHELTWGWMGAVKPELLDFLQQRQLSWAQARYQTLTGEFDSTDKLATRTYRNYAFELCPVYETYLKNV</sequence>
<dbReference type="Proteomes" id="UP000826550">
    <property type="component" value="Chromosome"/>
</dbReference>
<organism evidence="1 2">
    <name type="scientific">Lactobacillus panisapium</name>
    <dbReference type="NCBI Taxonomy" id="2012495"/>
    <lineage>
        <taxon>Bacteria</taxon>
        <taxon>Bacillati</taxon>
        <taxon>Bacillota</taxon>
        <taxon>Bacilli</taxon>
        <taxon>Lactobacillales</taxon>
        <taxon>Lactobacillaceae</taxon>
        <taxon>Lactobacillus</taxon>
    </lineage>
</organism>
<accession>A0ABX8WD53</accession>
<reference evidence="1 2" key="1">
    <citation type="submission" date="2020-01" db="EMBL/GenBank/DDBJ databases">
        <title>Vast differences in strain-level diversity in the gut microbiota of two closely related honey bee species.</title>
        <authorList>
            <person name="Ellegaard K.M."/>
            <person name="Suenami S."/>
            <person name="Miyazaki R."/>
            <person name="Engel P."/>
        </authorList>
    </citation>
    <scope>NUCLEOTIDE SEQUENCE [LARGE SCALE GENOMIC DNA]</scope>
    <source>
        <strain evidence="1 2">ESL0416</strain>
    </source>
</reference>